<protein>
    <submittedName>
        <fullName evidence="11">Chymotrypsin-like</fullName>
    </submittedName>
</protein>
<dbReference type="PROSITE" id="PS00134">
    <property type="entry name" value="TRYPSIN_HIS"/>
    <property type="match status" value="1"/>
</dbReference>
<dbReference type="KEGG" id="pxu:106120074"/>
<dbReference type="GO" id="GO:0090729">
    <property type="term" value="F:toxin activity"/>
    <property type="evidence" value="ECO:0007669"/>
    <property type="project" value="UniProtKB-KW"/>
</dbReference>
<dbReference type="SMART" id="SM00020">
    <property type="entry name" value="Tryp_SPc"/>
    <property type="match status" value="1"/>
</dbReference>
<evidence type="ECO:0000256" key="3">
    <source>
        <dbReference type="ARBA" id="ARBA00023157"/>
    </source>
</evidence>
<dbReference type="SUPFAM" id="SSF50494">
    <property type="entry name" value="Trypsin-like serine proteases"/>
    <property type="match status" value="1"/>
</dbReference>
<dbReference type="GO" id="GO:0006508">
    <property type="term" value="P:proteolysis"/>
    <property type="evidence" value="ECO:0007669"/>
    <property type="project" value="UniProtKB-KW"/>
</dbReference>
<feature type="chain" id="PRO_5042508041" evidence="9">
    <location>
        <begin position="20"/>
        <end position="253"/>
    </location>
</feature>
<organism evidence="11">
    <name type="scientific">Papilio xuthus</name>
    <name type="common">Asian swallowtail butterfly</name>
    <dbReference type="NCBI Taxonomy" id="66420"/>
    <lineage>
        <taxon>Eukaryota</taxon>
        <taxon>Metazoa</taxon>
        <taxon>Ecdysozoa</taxon>
        <taxon>Arthropoda</taxon>
        <taxon>Hexapoda</taxon>
        <taxon>Insecta</taxon>
        <taxon>Pterygota</taxon>
        <taxon>Neoptera</taxon>
        <taxon>Endopterygota</taxon>
        <taxon>Lepidoptera</taxon>
        <taxon>Glossata</taxon>
        <taxon>Ditrysia</taxon>
        <taxon>Papilionoidea</taxon>
        <taxon>Papilionidae</taxon>
        <taxon>Papilioninae</taxon>
        <taxon>Papilio</taxon>
    </lineage>
</organism>
<evidence type="ECO:0000256" key="4">
    <source>
        <dbReference type="ARBA" id="ARBA00023240"/>
    </source>
</evidence>
<evidence type="ECO:0000256" key="1">
    <source>
        <dbReference type="ARBA" id="ARBA00004239"/>
    </source>
</evidence>
<proteinExistence type="inferred from homology"/>
<evidence type="ECO:0000256" key="2">
    <source>
        <dbReference type="ARBA" id="ARBA00022656"/>
    </source>
</evidence>
<dbReference type="PANTHER" id="PTHR24256">
    <property type="entry name" value="TRYPTASE-RELATED"/>
    <property type="match status" value="1"/>
</dbReference>
<reference evidence="11" key="1">
    <citation type="submission" date="2025-08" db="UniProtKB">
        <authorList>
            <consortium name="RefSeq"/>
        </authorList>
    </citation>
    <scope>IDENTIFICATION</scope>
</reference>
<keyword evidence="8" id="KW-0378">Hydrolase</keyword>
<keyword evidence="9" id="KW-0732">Signal</keyword>
<dbReference type="PROSITE" id="PS00135">
    <property type="entry name" value="TRYPSIN_SER"/>
    <property type="match status" value="1"/>
</dbReference>
<dbReference type="AlphaFoldDB" id="A0AAJ6ZE77"/>
<dbReference type="FunFam" id="2.40.10.10:FF:000068">
    <property type="entry name" value="transmembrane protease serine 2"/>
    <property type="match status" value="1"/>
</dbReference>
<dbReference type="InterPro" id="IPR033116">
    <property type="entry name" value="TRYPSIN_SER"/>
</dbReference>
<keyword evidence="8" id="KW-0645">Protease</keyword>
<evidence type="ECO:0000259" key="10">
    <source>
        <dbReference type="PROSITE" id="PS50240"/>
    </source>
</evidence>
<evidence type="ECO:0000256" key="7">
    <source>
        <dbReference type="ARBA" id="ARBA00084094"/>
    </source>
</evidence>
<dbReference type="InterPro" id="IPR001314">
    <property type="entry name" value="Peptidase_S1A"/>
</dbReference>
<dbReference type="Pfam" id="PF00089">
    <property type="entry name" value="Trypsin"/>
    <property type="match status" value="1"/>
</dbReference>
<dbReference type="RefSeq" id="XP_013170700.1">
    <property type="nucleotide sequence ID" value="XM_013315246.1"/>
</dbReference>
<evidence type="ECO:0000256" key="5">
    <source>
        <dbReference type="ARBA" id="ARBA00024195"/>
    </source>
</evidence>
<dbReference type="InterPro" id="IPR051487">
    <property type="entry name" value="Ser/Thr_Proteases_Immune/Dev"/>
</dbReference>
<comment type="subcellular location">
    <subcellularLocation>
        <location evidence="1">Secreted</location>
        <location evidence="1">Extracellular space</location>
    </subcellularLocation>
</comment>
<keyword evidence="7" id="KW-1205">Fibrinolytic toxin</keyword>
<dbReference type="Proteomes" id="UP000694872">
    <property type="component" value="Unplaced"/>
</dbReference>
<dbReference type="Gene3D" id="2.40.10.10">
    <property type="entry name" value="Trypsin-like serine proteases"/>
    <property type="match status" value="1"/>
</dbReference>
<evidence type="ECO:0000313" key="11">
    <source>
        <dbReference type="RefSeq" id="XP_013170700.1"/>
    </source>
</evidence>
<dbReference type="CDD" id="cd00190">
    <property type="entry name" value="Tryp_SPc"/>
    <property type="match status" value="1"/>
</dbReference>
<sequence length="253" mass="28756">MLKFTRNFVLFMCITYARSNNTMEPYVIGGDFTDITHFPHSVFLNIDCMSTWICGSSILNQRILLTAAHCITGCKRQWKIEGYAGHENLSKVKVMRTVNKILMHENFDDQSMANDIALLYLVKSLPLGKYIQRVTIRKWHSPSEIASVAGWGIVNRVTNKDSIYLKRALQRVMSPRLCARFGGMYSGMMCAKSPEKNTSPASGDSGSALITKDMQQIGLVSYIFSEYPEMPIYTNVSHYYFWIKTKSISLHCS</sequence>
<dbReference type="GO" id="GO:0005576">
    <property type="term" value="C:extracellular region"/>
    <property type="evidence" value="ECO:0007669"/>
    <property type="project" value="UniProtKB-SubCell"/>
</dbReference>
<dbReference type="InterPro" id="IPR001254">
    <property type="entry name" value="Trypsin_dom"/>
</dbReference>
<keyword evidence="3" id="KW-1015">Disulfide bond</keyword>
<dbReference type="PROSITE" id="PS50240">
    <property type="entry name" value="TRYPSIN_DOM"/>
    <property type="match status" value="1"/>
</dbReference>
<name>A0AAJ6ZE77_PAPXU</name>
<dbReference type="InterPro" id="IPR009003">
    <property type="entry name" value="Peptidase_S1_PA"/>
</dbReference>
<evidence type="ECO:0000256" key="8">
    <source>
        <dbReference type="RuleBase" id="RU363034"/>
    </source>
</evidence>
<dbReference type="InterPro" id="IPR043504">
    <property type="entry name" value="Peptidase_S1_PA_chymotrypsin"/>
</dbReference>
<feature type="domain" description="Peptidase S1" evidence="10">
    <location>
        <begin position="27"/>
        <end position="248"/>
    </location>
</feature>
<dbReference type="InterPro" id="IPR018114">
    <property type="entry name" value="TRYPSIN_HIS"/>
</dbReference>
<evidence type="ECO:0000256" key="9">
    <source>
        <dbReference type="SAM" id="SignalP"/>
    </source>
</evidence>
<feature type="signal peptide" evidence="9">
    <location>
        <begin position="1"/>
        <end position="19"/>
    </location>
</feature>
<comment type="similarity">
    <text evidence="5">Belongs to the peptidase S1 family. CLIP subfamily.</text>
</comment>
<keyword evidence="4" id="KW-1199">Hemostasis impairing toxin</keyword>
<dbReference type="GO" id="GO:0004252">
    <property type="term" value="F:serine-type endopeptidase activity"/>
    <property type="evidence" value="ECO:0007669"/>
    <property type="project" value="InterPro"/>
</dbReference>
<evidence type="ECO:0000256" key="6">
    <source>
        <dbReference type="ARBA" id="ARBA00055534"/>
    </source>
</evidence>
<accession>A0AAJ6ZE77</accession>
<gene>
    <name evidence="11" type="primary">LOC106120074</name>
</gene>
<dbReference type="PRINTS" id="PR00722">
    <property type="entry name" value="CHYMOTRYPSIN"/>
</dbReference>
<comment type="function">
    <text evidence="6">Fibrinolytic activity; shows preferential cleavage of Arg-Gly bonds in all three fibrinogen chains. Contact with the caterpillars causes severe bleeding, due the anticoagulant effect of the protein.</text>
</comment>
<dbReference type="GeneID" id="106120074"/>
<keyword evidence="2" id="KW-0800">Toxin</keyword>
<keyword evidence="8" id="KW-0720">Serine protease</keyword>